<feature type="region of interest" description="Disordered" evidence="1">
    <location>
        <begin position="210"/>
        <end position="232"/>
    </location>
</feature>
<dbReference type="InParanoid" id="A0A0D2WXQ4"/>
<protein>
    <submittedName>
        <fullName evidence="2">Uncharacterized protein</fullName>
    </submittedName>
</protein>
<feature type="compositionally biased region" description="Polar residues" evidence="1">
    <location>
        <begin position="635"/>
        <end position="645"/>
    </location>
</feature>
<reference evidence="3" key="1">
    <citation type="submission" date="2011-02" db="EMBL/GenBank/DDBJ databases">
        <title>The Genome Sequence of Capsaspora owczarzaki ATCC 30864.</title>
        <authorList>
            <person name="Russ C."/>
            <person name="Cuomo C."/>
            <person name="Burger G."/>
            <person name="Gray M.W."/>
            <person name="Holland P.W.H."/>
            <person name="King N."/>
            <person name="Lang F.B.F."/>
            <person name="Roger A.J."/>
            <person name="Ruiz-Trillo I."/>
            <person name="Young S.K."/>
            <person name="Zeng Q."/>
            <person name="Gargeya S."/>
            <person name="Alvarado L."/>
            <person name="Berlin A."/>
            <person name="Chapman S.B."/>
            <person name="Chen Z."/>
            <person name="Freedman E."/>
            <person name="Gellesch M."/>
            <person name="Goldberg J."/>
            <person name="Griggs A."/>
            <person name="Gujja S."/>
            <person name="Heilman E."/>
            <person name="Heiman D."/>
            <person name="Howarth C."/>
            <person name="Mehta T."/>
            <person name="Neiman D."/>
            <person name="Pearson M."/>
            <person name="Roberts A."/>
            <person name="Saif S."/>
            <person name="Shea T."/>
            <person name="Shenoy N."/>
            <person name="Sisk P."/>
            <person name="Stolte C."/>
            <person name="Sykes S."/>
            <person name="White J."/>
            <person name="Yandava C."/>
            <person name="Haas B."/>
            <person name="Nusbaum C."/>
            <person name="Birren B."/>
        </authorList>
    </citation>
    <scope>NUCLEOTIDE SEQUENCE</scope>
    <source>
        <strain evidence="3">ATCC 30864</strain>
    </source>
</reference>
<feature type="compositionally biased region" description="Polar residues" evidence="1">
    <location>
        <begin position="336"/>
        <end position="345"/>
    </location>
</feature>
<dbReference type="EMBL" id="KE346376">
    <property type="protein sequence ID" value="KJE98045.1"/>
    <property type="molecule type" value="Genomic_DNA"/>
</dbReference>
<organism evidence="2 3">
    <name type="scientific">Capsaspora owczarzaki (strain ATCC 30864)</name>
    <dbReference type="NCBI Taxonomy" id="595528"/>
    <lineage>
        <taxon>Eukaryota</taxon>
        <taxon>Filasterea</taxon>
        <taxon>Capsaspora</taxon>
    </lineage>
</organism>
<feature type="compositionally biased region" description="Acidic residues" evidence="1">
    <location>
        <begin position="553"/>
        <end position="575"/>
    </location>
</feature>
<feature type="region of interest" description="Disordered" evidence="1">
    <location>
        <begin position="531"/>
        <end position="655"/>
    </location>
</feature>
<feature type="compositionally biased region" description="Pro residues" evidence="1">
    <location>
        <begin position="100"/>
        <end position="113"/>
    </location>
</feature>
<dbReference type="AlphaFoldDB" id="A0A0D2WXQ4"/>
<feature type="region of interest" description="Disordered" evidence="1">
    <location>
        <begin position="336"/>
        <end position="362"/>
    </location>
</feature>
<feature type="compositionally biased region" description="Low complexity" evidence="1">
    <location>
        <begin position="346"/>
        <end position="358"/>
    </location>
</feature>
<evidence type="ECO:0000313" key="3">
    <source>
        <dbReference type="Proteomes" id="UP000008743"/>
    </source>
</evidence>
<feature type="region of interest" description="Disordered" evidence="1">
    <location>
        <begin position="495"/>
        <end position="518"/>
    </location>
</feature>
<proteinExistence type="predicted"/>
<dbReference type="Proteomes" id="UP000008743">
    <property type="component" value="Unassembled WGS sequence"/>
</dbReference>
<name>A0A0D2WXQ4_CAPO3</name>
<evidence type="ECO:0000256" key="1">
    <source>
        <dbReference type="SAM" id="MobiDB-lite"/>
    </source>
</evidence>
<feature type="compositionally biased region" description="Polar residues" evidence="1">
    <location>
        <begin position="218"/>
        <end position="231"/>
    </location>
</feature>
<feature type="region of interest" description="Disordered" evidence="1">
    <location>
        <begin position="89"/>
        <end position="115"/>
    </location>
</feature>
<keyword evidence="3" id="KW-1185">Reference proteome</keyword>
<accession>A0A0D2WXQ4</accession>
<sequence length="655" mass="72505">MKVEIRVAKALSSADADTSFKRSRKAATFSPIDLALARAPKVSRQTFIRTLQQLMRSGSRHSNPLSLRSDKLDQITHASVDLDCSPSKELDRLFGGDQAPAPPAAESNPPPDAPADRIINVVIQGEARYQQVHERAKAQTTREADEAHASFKATQSAGKWDDDLTKVLESNSVEVRVRLSCSSSHHIVSYTRFTSGMTCRVCLARASIKDERRKASRRATSGSTNASSLPSHLQDMIPTLSSQASESTPGDLIIFTAQAAWKDFMEREQAKIDMPRHATTAQSFTKENKTGLLYTRKPDGPTPKTFVLNDAQRTVLNIQAGEPVFAASKKAYRCSNRQDQQQQRVAATRASGTAASAADSMSQSENAIAQHGNSLHERVIDSIAHPHDYDQNFEAVPRLKLGCCRYSLARYVLVHMHKKLEAWMIDRLDIRSWEEVLLEFVRRVSTAPRPKPSWEVRIESTRWFPSDAAVKTFLVRQLKGGASPDAVRLRELQKSCEQDPTTQGFEKARKQQFPAQRGSSLRALRLSELKSASGCARPPVQPRNRSNLVDTGLDADEDGADDDDEDAEENDGELDWGDRALASNARGAASVKRRAAPNRTAKWCKRPRTTRRKRSGRALNDDAQDETSDLDEVASQPSIFSQGERASTMADEDAS</sequence>
<feature type="compositionally biased region" description="Acidic residues" evidence="1">
    <location>
        <begin position="622"/>
        <end position="632"/>
    </location>
</feature>
<dbReference type="PhylomeDB" id="A0A0D2WXQ4"/>
<evidence type="ECO:0000313" key="2">
    <source>
        <dbReference type="EMBL" id="KJE98045.1"/>
    </source>
</evidence>
<feature type="compositionally biased region" description="Basic residues" evidence="1">
    <location>
        <begin position="591"/>
        <end position="616"/>
    </location>
</feature>
<gene>
    <name evidence="2" type="ORF">CAOG_008082</name>
</gene>